<sequence>IKGAEWLQSLNVQGEEELAKIVTDFSYWRWNDDGSQPIDTKEAFHLWRTSPPTPEERGGEG</sequence>
<evidence type="ECO:0000313" key="1">
    <source>
        <dbReference type="EMBL" id="KKM64870.1"/>
    </source>
</evidence>
<dbReference type="EMBL" id="LAZR01010819">
    <property type="protein sequence ID" value="KKM64870.1"/>
    <property type="molecule type" value="Genomic_DNA"/>
</dbReference>
<protein>
    <submittedName>
        <fullName evidence="1">Uncharacterized protein</fullName>
    </submittedName>
</protein>
<organism evidence="1">
    <name type="scientific">marine sediment metagenome</name>
    <dbReference type="NCBI Taxonomy" id="412755"/>
    <lineage>
        <taxon>unclassified sequences</taxon>
        <taxon>metagenomes</taxon>
        <taxon>ecological metagenomes</taxon>
    </lineage>
</organism>
<dbReference type="AlphaFoldDB" id="A0A0F9LKS9"/>
<name>A0A0F9LKS9_9ZZZZ</name>
<comment type="caution">
    <text evidence="1">The sequence shown here is derived from an EMBL/GenBank/DDBJ whole genome shotgun (WGS) entry which is preliminary data.</text>
</comment>
<feature type="non-terminal residue" evidence="1">
    <location>
        <position position="1"/>
    </location>
</feature>
<proteinExistence type="predicted"/>
<reference evidence="1" key="1">
    <citation type="journal article" date="2015" name="Nature">
        <title>Complex archaea that bridge the gap between prokaryotes and eukaryotes.</title>
        <authorList>
            <person name="Spang A."/>
            <person name="Saw J.H."/>
            <person name="Jorgensen S.L."/>
            <person name="Zaremba-Niedzwiedzka K."/>
            <person name="Martijn J."/>
            <person name="Lind A.E."/>
            <person name="van Eijk R."/>
            <person name="Schleper C."/>
            <person name="Guy L."/>
            <person name="Ettema T.J."/>
        </authorList>
    </citation>
    <scope>NUCLEOTIDE SEQUENCE</scope>
</reference>
<accession>A0A0F9LKS9</accession>
<gene>
    <name evidence="1" type="ORF">LCGC14_1496930</name>
</gene>